<evidence type="ECO:0008006" key="3">
    <source>
        <dbReference type="Google" id="ProtNLM"/>
    </source>
</evidence>
<accession>A0A7W8MGM1</accession>
<keyword evidence="2" id="KW-1185">Reference proteome</keyword>
<dbReference type="InterPro" id="IPR027417">
    <property type="entry name" value="P-loop_NTPase"/>
</dbReference>
<name>A0A7W8MGM1_9CAUL</name>
<protein>
    <recommendedName>
        <fullName evidence="3">ATPase AAA-type core domain-containing protein</fullName>
    </recommendedName>
</protein>
<evidence type="ECO:0000313" key="1">
    <source>
        <dbReference type="EMBL" id="MBB5292363.1"/>
    </source>
</evidence>
<comment type="caution">
    <text evidence="1">The sequence shown here is derived from an EMBL/GenBank/DDBJ whole genome shotgun (WGS) entry which is preliminary data.</text>
</comment>
<dbReference type="SUPFAM" id="SSF52540">
    <property type="entry name" value="P-loop containing nucleoside triphosphate hydrolases"/>
    <property type="match status" value="1"/>
</dbReference>
<dbReference type="Proteomes" id="UP000566663">
    <property type="component" value="Unassembled WGS sequence"/>
</dbReference>
<dbReference type="AlphaFoldDB" id="A0A7W8MGM1"/>
<dbReference type="RefSeq" id="WP_343771725.1">
    <property type="nucleotide sequence ID" value="NZ_BAAAFF010000002.1"/>
</dbReference>
<sequence>MDIVLSMLADLQADEGITSGIGEYKLTDDELGEVEFITRRGYRSVSLFEIEEFDRVIPFFEVSYGEDRYDSRSMGAGELAAFLIWWTLFRAKENSIILLEEPETFLSQASQEAVGSHILSKVTEKKLCAVVATHSGPMIAPMPDEALVFLIRTREGVSFDASAPPSLLTQLGIDPPISAIVLVEDMAGAEFCRWILEKYDPRLARRIDVTVRNGEGNIAASLAQMADTRRIKIVGLFDGDVRTTTAEEPRARSTFLPGDIPIERTFRTLVTENPGAFGAIVGREDIPRLLATLEGKEAHDWYHDLSVELGLSRTQLFPPMFRLWNDQDGSEEAARAVAKALSELIDGLDE</sequence>
<dbReference type="EMBL" id="JACHFZ010000003">
    <property type="protein sequence ID" value="MBB5292363.1"/>
    <property type="molecule type" value="Genomic_DNA"/>
</dbReference>
<evidence type="ECO:0000313" key="2">
    <source>
        <dbReference type="Proteomes" id="UP000566663"/>
    </source>
</evidence>
<reference evidence="1 2" key="1">
    <citation type="submission" date="2020-08" db="EMBL/GenBank/DDBJ databases">
        <title>Genomic Encyclopedia of Type Strains, Phase IV (KMG-IV): sequencing the most valuable type-strain genomes for metagenomic binning, comparative biology and taxonomic classification.</title>
        <authorList>
            <person name="Goeker M."/>
        </authorList>
    </citation>
    <scope>NUCLEOTIDE SEQUENCE [LARGE SCALE GENOMIC DNA]</scope>
    <source>
        <strain evidence="1 2">DSM 25335</strain>
    </source>
</reference>
<organism evidence="1 2">
    <name type="scientific">Brevundimonas basaltis</name>
    <dbReference type="NCBI Taxonomy" id="472166"/>
    <lineage>
        <taxon>Bacteria</taxon>
        <taxon>Pseudomonadati</taxon>
        <taxon>Pseudomonadota</taxon>
        <taxon>Alphaproteobacteria</taxon>
        <taxon>Caulobacterales</taxon>
        <taxon>Caulobacteraceae</taxon>
        <taxon>Brevundimonas</taxon>
    </lineage>
</organism>
<proteinExistence type="predicted"/>
<gene>
    <name evidence="1" type="ORF">HNQ67_001883</name>
</gene>